<dbReference type="AlphaFoldDB" id="A0A0A9H2J2"/>
<organism evidence="2">
    <name type="scientific">Arundo donax</name>
    <name type="common">Giant reed</name>
    <name type="synonym">Donax arundinaceus</name>
    <dbReference type="NCBI Taxonomy" id="35708"/>
    <lineage>
        <taxon>Eukaryota</taxon>
        <taxon>Viridiplantae</taxon>
        <taxon>Streptophyta</taxon>
        <taxon>Embryophyta</taxon>
        <taxon>Tracheophyta</taxon>
        <taxon>Spermatophyta</taxon>
        <taxon>Magnoliopsida</taxon>
        <taxon>Liliopsida</taxon>
        <taxon>Poales</taxon>
        <taxon>Poaceae</taxon>
        <taxon>PACMAD clade</taxon>
        <taxon>Arundinoideae</taxon>
        <taxon>Arundineae</taxon>
        <taxon>Arundo</taxon>
    </lineage>
</organism>
<feature type="compositionally biased region" description="Basic and acidic residues" evidence="1">
    <location>
        <begin position="123"/>
        <end position="138"/>
    </location>
</feature>
<reference evidence="2" key="1">
    <citation type="submission" date="2014-09" db="EMBL/GenBank/DDBJ databases">
        <authorList>
            <person name="Magalhaes I.L.F."/>
            <person name="Oliveira U."/>
            <person name="Santos F.R."/>
            <person name="Vidigal T.H.D.A."/>
            <person name="Brescovit A.D."/>
            <person name="Santos A.J."/>
        </authorList>
    </citation>
    <scope>NUCLEOTIDE SEQUENCE</scope>
    <source>
        <tissue evidence="2">Shoot tissue taken approximately 20 cm above the soil surface</tissue>
    </source>
</reference>
<sequence>MVVVQPPGFPRKCQKPIPFHGLVSCAVRLLPKEGAGWCSWCAWMPPFFASGSGVMDHKHTKENKGERYIIDVCAVRNYAHVPVPRFIQPPMPSIAFCNCCNRTGEKETGENSRNWTQSLNRVQENKEEKRDRFRGEVD</sequence>
<proteinExistence type="predicted"/>
<dbReference type="EMBL" id="GBRH01167882">
    <property type="protein sequence ID" value="JAE30014.1"/>
    <property type="molecule type" value="Transcribed_RNA"/>
</dbReference>
<accession>A0A0A9H2J2</accession>
<evidence type="ECO:0000256" key="1">
    <source>
        <dbReference type="SAM" id="MobiDB-lite"/>
    </source>
</evidence>
<name>A0A0A9H2J2_ARUDO</name>
<reference evidence="2" key="2">
    <citation type="journal article" date="2015" name="Data Brief">
        <title>Shoot transcriptome of the giant reed, Arundo donax.</title>
        <authorList>
            <person name="Barrero R.A."/>
            <person name="Guerrero F.D."/>
            <person name="Moolhuijzen P."/>
            <person name="Goolsby J.A."/>
            <person name="Tidwell J."/>
            <person name="Bellgard S.E."/>
            <person name="Bellgard M.I."/>
        </authorList>
    </citation>
    <scope>NUCLEOTIDE SEQUENCE</scope>
    <source>
        <tissue evidence="2">Shoot tissue taken approximately 20 cm above the soil surface</tissue>
    </source>
</reference>
<feature type="compositionally biased region" description="Polar residues" evidence="1">
    <location>
        <begin position="111"/>
        <end position="122"/>
    </location>
</feature>
<feature type="region of interest" description="Disordered" evidence="1">
    <location>
        <begin position="104"/>
        <end position="138"/>
    </location>
</feature>
<evidence type="ECO:0000313" key="2">
    <source>
        <dbReference type="EMBL" id="JAE30014.1"/>
    </source>
</evidence>
<protein>
    <submittedName>
        <fullName evidence="2">Uncharacterized protein</fullName>
    </submittedName>
</protein>